<evidence type="ECO:0000313" key="3">
    <source>
        <dbReference type="Proteomes" id="UP000636110"/>
    </source>
</evidence>
<protein>
    <submittedName>
        <fullName evidence="2">MarR family transcriptional regulator</fullName>
    </submittedName>
</protein>
<dbReference type="SUPFAM" id="SSF46785">
    <property type="entry name" value="Winged helix' DNA-binding domain"/>
    <property type="match status" value="1"/>
</dbReference>
<dbReference type="PANTHER" id="PTHR33164">
    <property type="entry name" value="TRANSCRIPTIONAL REGULATOR, MARR FAMILY"/>
    <property type="match status" value="1"/>
</dbReference>
<keyword evidence="3" id="KW-1185">Reference proteome</keyword>
<gene>
    <name evidence="2" type="ORF">GM920_17850</name>
</gene>
<reference evidence="2 3" key="1">
    <citation type="submission" date="2019-11" db="EMBL/GenBank/DDBJ databases">
        <title>Description of Pedobacter sp. LMG 31462T.</title>
        <authorList>
            <person name="Carlier A."/>
            <person name="Qi S."/>
            <person name="Vandamme P."/>
        </authorList>
    </citation>
    <scope>NUCLEOTIDE SEQUENCE [LARGE SCALE GENOMIC DNA]</scope>
    <source>
        <strain evidence="2 3">LMG 31462</strain>
    </source>
</reference>
<dbReference type="Gene3D" id="1.10.10.10">
    <property type="entry name" value="Winged helix-like DNA-binding domain superfamily/Winged helix DNA-binding domain"/>
    <property type="match status" value="1"/>
</dbReference>
<dbReference type="PANTHER" id="PTHR33164:SF99">
    <property type="entry name" value="MARR FAMILY REGULATORY PROTEIN"/>
    <property type="match status" value="1"/>
</dbReference>
<evidence type="ECO:0000313" key="2">
    <source>
        <dbReference type="EMBL" id="MBB2150766.1"/>
    </source>
</evidence>
<proteinExistence type="predicted"/>
<dbReference type="PRINTS" id="PR00598">
    <property type="entry name" value="HTHMARR"/>
</dbReference>
<dbReference type="PROSITE" id="PS50995">
    <property type="entry name" value="HTH_MARR_2"/>
    <property type="match status" value="1"/>
</dbReference>
<evidence type="ECO:0000259" key="1">
    <source>
        <dbReference type="PROSITE" id="PS50995"/>
    </source>
</evidence>
<dbReference type="InterPro" id="IPR036388">
    <property type="entry name" value="WH-like_DNA-bd_sf"/>
</dbReference>
<dbReference type="InterPro" id="IPR000835">
    <property type="entry name" value="HTH_MarR-typ"/>
</dbReference>
<dbReference type="InterPro" id="IPR039422">
    <property type="entry name" value="MarR/SlyA-like"/>
</dbReference>
<accession>A0ABR6F0L6</accession>
<feature type="domain" description="HTH marR-type" evidence="1">
    <location>
        <begin position="1"/>
        <end position="149"/>
    </location>
</feature>
<dbReference type="EMBL" id="WNXC01000007">
    <property type="protein sequence ID" value="MBB2150766.1"/>
    <property type="molecule type" value="Genomic_DNA"/>
</dbReference>
<comment type="caution">
    <text evidence="2">The sequence shown here is derived from an EMBL/GenBank/DDBJ whole genome shotgun (WGS) entry which is preliminary data.</text>
</comment>
<organism evidence="2 3">
    <name type="scientific">Pedobacter gandavensis</name>
    <dbReference type="NCBI Taxonomy" id="2679963"/>
    <lineage>
        <taxon>Bacteria</taxon>
        <taxon>Pseudomonadati</taxon>
        <taxon>Bacteroidota</taxon>
        <taxon>Sphingobacteriia</taxon>
        <taxon>Sphingobacteriales</taxon>
        <taxon>Sphingobacteriaceae</taxon>
        <taxon>Pedobacter</taxon>
    </lineage>
</organism>
<dbReference type="SMART" id="SM00347">
    <property type="entry name" value="HTH_MARR"/>
    <property type="match status" value="1"/>
</dbReference>
<sequence length="149" mass="17111">MQLEKEIKATKFKDIYQQVIANLVFSNSWCNDYFKQVIAPYEITPQQFNILRILRGQYPAPSKINLLKSRMLDKMCDASRITERLVQKKLVAKSVNAHDKRAVDILITDKGLKLLLKMDEEVDLSALAAKNLSQEEASLLNELLDKMRG</sequence>
<dbReference type="Proteomes" id="UP000636110">
    <property type="component" value="Unassembled WGS sequence"/>
</dbReference>
<dbReference type="InterPro" id="IPR036390">
    <property type="entry name" value="WH_DNA-bd_sf"/>
</dbReference>
<name>A0ABR6F0L6_9SPHI</name>